<feature type="region of interest" description="Disordered" evidence="1">
    <location>
        <begin position="112"/>
        <end position="135"/>
    </location>
</feature>
<sequence length="135" mass="14579">MAGRPAARKSNLAGTSPVNPVPAAPAAAPRQDEPKKAVKAAPAVSKPAAEELVKKRKYPHKVSFYQDMSDTDRVRGAILHTMISEGNRNLSQFIHKAVMKEVERLEAEYNGGQPWPAVKANDMPKGAAAHGEKED</sequence>
<dbReference type="Proteomes" id="UP000252167">
    <property type="component" value="Unassembled WGS sequence"/>
</dbReference>
<proteinExistence type="predicted"/>
<gene>
    <name evidence="3" type="ORF">C1H84_16740</name>
</gene>
<evidence type="ECO:0000313" key="4">
    <source>
        <dbReference type="Proteomes" id="UP000252167"/>
    </source>
</evidence>
<dbReference type="Pfam" id="PF18064">
    <property type="entry name" value="CB_ParB_C"/>
    <property type="match status" value="1"/>
</dbReference>
<dbReference type="RefSeq" id="WP_113608039.1">
    <property type="nucleotide sequence ID" value="NZ_POAF01000011.1"/>
</dbReference>
<name>A0A365Y8F3_9MICC</name>
<dbReference type="EMBL" id="POAF01000011">
    <property type="protein sequence ID" value="RBL98887.1"/>
    <property type="molecule type" value="Genomic_DNA"/>
</dbReference>
<reference evidence="3 4" key="1">
    <citation type="submission" date="2018-01" db="EMBL/GenBank/DDBJ databases">
        <title>Glutamicibacter soli strain NHPC-3 Whole genome sequence and assembly.</title>
        <authorList>
            <person name="Choudhury P."/>
            <person name="Gupta D."/>
            <person name="Sengupta K."/>
            <person name="Jawed A."/>
            <person name="Sultana N."/>
            <person name="Saha P."/>
        </authorList>
    </citation>
    <scope>NUCLEOTIDE SEQUENCE [LARGE SCALE GENOMIC DNA]</scope>
    <source>
        <strain evidence="3 4">NHPC-3</strain>
    </source>
</reference>
<dbReference type="AlphaFoldDB" id="A0A365Y8F3"/>
<dbReference type="Gene3D" id="6.10.180.30">
    <property type="match status" value="1"/>
</dbReference>
<comment type="caution">
    <text evidence="3">The sequence shown here is derived from an EMBL/GenBank/DDBJ whole genome shotgun (WGS) entry which is preliminary data.</text>
</comment>
<protein>
    <recommendedName>
        <fullName evidence="2">ParB-like C-terminal domain-containing protein</fullName>
    </recommendedName>
</protein>
<evidence type="ECO:0000313" key="3">
    <source>
        <dbReference type="EMBL" id="RBL98887.1"/>
    </source>
</evidence>
<keyword evidence="4" id="KW-1185">Reference proteome</keyword>
<dbReference type="InterPro" id="IPR040851">
    <property type="entry name" value="ParB-like_C"/>
</dbReference>
<feature type="domain" description="ParB-like C-terminal" evidence="2">
    <location>
        <begin position="72"/>
        <end position="115"/>
    </location>
</feature>
<accession>A0A365Y8F3</accession>
<evidence type="ECO:0000256" key="1">
    <source>
        <dbReference type="SAM" id="MobiDB-lite"/>
    </source>
</evidence>
<organism evidence="3 4">
    <name type="scientific">Glutamicibacter soli</name>
    <dbReference type="NCBI Taxonomy" id="453836"/>
    <lineage>
        <taxon>Bacteria</taxon>
        <taxon>Bacillati</taxon>
        <taxon>Actinomycetota</taxon>
        <taxon>Actinomycetes</taxon>
        <taxon>Micrococcales</taxon>
        <taxon>Micrococcaceae</taxon>
        <taxon>Glutamicibacter</taxon>
    </lineage>
</organism>
<evidence type="ECO:0000259" key="2">
    <source>
        <dbReference type="Pfam" id="PF18064"/>
    </source>
</evidence>
<feature type="region of interest" description="Disordered" evidence="1">
    <location>
        <begin position="1"/>
        <end position="49"/>
    </location>
</feature>